<organism evidence="2 3">
    <name type="scientific">Salvia divinorum</name>
    <name type="common">Maria pastora</name>
    <name type="synonym">Diviner's sage</name>
    <dbReference type="NCBI Taxonomy" id="28513"/>
    <lineage>
        <taxon>Eukaryota</taxon>
        <taxon>Viridiplantae</taxon>
        <taxon>Streptophyta</taxon>
        <taxon>Embryophyta</taxon>
        <taxon>Tracheophyta</taxon>
        <taxon>Spermatophyta</taxon>
        <taxon>Magnoliopsida</taxon>
        <taxon>eudicotyledons</taxon>
        <taxon>Gunneridae</taxon>
        <taxon>Pentapetalae</taxon>
        <taxon>asterids</taxon>
        <taxon>lamiids</taxon>
        <taxon>Lamiales</taxon>
        <taxon>Lamiaceae</taxon>
        <taxon>Nepetoideae</taxon>
        <taxon>Mentheae</taxon>
        <taxon>Salviinae</taxon>
        <taxon>Salvia</taxon>
        <taxon>Salvia subgen. Calosphace</taxon>
    </lineage>
</organism>
<evidence type="ECO:0000313" key="3">
    <source>
        <dbReference type="Proteomes" id="UP001567538"/>
    </source>
</evidence>
<evidence type="ECO:0000256" key="1">
    <source>
        <dbReference type="SAM" id="MobiDB-lite"/>
    </source>
</evidence>
<reference evidence="2 3" key="1">
    <citation type="submission" date="2024-06" db="EMBL/GenBank/DDBJ databases">
        <title>A chromosome level genome sequence of Diviner's sage (Salvia divinorum).</title>
        <authorList>
            <person name="Ford S.A."/>
            <person name="Ro D.-K."/>
            <person name="Ness R.W."/>
            <person name="Phillips M.A."/>
        </authorList>
    </citation>
    <scope>NUCLEOTIDE SEQUENCE [LARGE SCALE GENOMIC DNA]</scope>
    <source>
        <strain evidence="2">SAF-2024a</strain>
        <tissue evidence="2">Leaf</tissue>
    </source>
</reference>
<comment type="caution">
    <text evidence="2">The sequence shown here is derived from an EMBL/GenBank/DDBJ whole genome shotgun (WGS) entry which is preliminary data.</text>
</comment>
<feature type="region of interest" description="Disordered" evidence="1">
    <location>
        <begin position="202"/>
        <end position="261"/>
    </location>
</feature>
<proteinExistence type="predicted"/>
<dbReference type="Proteomes" id="UP001567538">
    <property type="component" value="Unassembled WGS sequence"/>
</dbReference>
<feature type="compositionally biased region" description="Basic and acidic residues" evidence="1">
    <location>
        <begin position="202"/>
        <end position="213"/>
    </location>
</feature>
<protein>
    <submittedName>
        <fullName evidence="2">Uncharacterized protein</fullName>
    </submittedName>
</protein>
<dbReference type="EMBL" id="JBEAFC010000008">
    <property type="protein sequence ID" value="KAL1545736.1"/>
    <property type="molecule type" value="Genomic_DNA"/>
</dbReference>
<gene>
    <name evidence="2" type="ORF">AAHA92_22425</name>
</gene>
<name>A0ABD1GNN1_SALDI</name>
<sequence length="261" mass="29380">MSLNIPTQSVFLYKGKWTSRIDDLLITTTMRVKCDHPWPGSEVPSRVVFEVGSVVEKELGVKFTLLELSHGYLVVEQRYLTFKQVVAWLGTSWLTSVKLVVADDSLWKKIFQVHPFVTAYYHRDEPEFYKLVVLFGWDVVKAEGMHDTIVILDSVEDVQQPNIVNENVADESGEANSPLLKATAPVRRQLFCDDVNSLDHESTNVPRKYDHIPSADGGLAGRNRNSLPRRPIWASPATNHSPGVKSTASWSPFAAHQKNIP</sequence>
<accession>A0ABD1GNN1</accession>
<evidence type="ECO:0000313" key="2">
    <source>
        <dbReference type="EMBL" id="KAL1545736.1"/>
    </source>
</evidence>
<feature type="compositionally biased region" description="Polar residues" evidence="1">
    <location>
        <begin position="236"/>
        <end position="250"/>
    </location>
</feature>
<keyword evidence="3" id="KW-1185">Reference proteome</keyword>
<dbReference type="AlphaFoldDB" id="A0ABD1GNN1"/>